<dbReference type="InterPro" id="IPR018704">
    <property type="entry name" value="SecYEG/CpoB_TPR"/>
</dbReference>
<comment type="subcellular location">
    <subcellularLocation>
        <location evidence="1">Cell membrane</location>
        <topology evidence="1">Single-pass type II membrane protein</topology>
    </subcellularLocation>
</comment>
<keyword evidence="3" id="KW-0812">Transmembrane</keyword>
<evidence type="ECO:0000313" key="10">
    <source>
        <dbReference type="EMBL" id="OUL57128.1"/>
    </source>
</evidence>
<keyword evidence="5" id="KW-0472">Membrane</keyword>
<keyword evidence="11" id="KW-1185">Reference proteome</keyword>
<evidence type="ECO:0000256" key="3">
    <source>
        <dbReference type="ARBA" id="ARBA00022692"/>
    </source>
</evidence>
<evidence type="ECO:0000256" key="6">
    <source>
        <dbReference type="ARBA" id="ARBA00023186"/>
    </source>
</evidence>
<dbReference type="InterPro" id="IPR026039">
    <property type="entry name" value="YfgM"/>
</dbReference>
<dbReference type="GO" id="GO:0005886">
    <property type="term" value="C:plasma membrane"/>
    <property type="evidence" value="ECO:0007669"/>
    <property type="project" value="UniProtKB-SubCell"/>
</dbReference>
<feature type="domain" description="Ancillary SecYEG translocon subunit/Cell division coordinator CpoB TPR" evidence="9">
    <location>
        <begin position="15"/>
        <end position="205"/>
    </location>
</feature>
<protein>
    <recommendedName>
        <fullName evidence="8">Ancillary SecYEG translocon subunit</fullName>
    </recommendedName>
</protein>
<dbReference type="PIRSF" id="PIRSF006170">
    <property type="entry name" value="YfgM"/>
    <property type="match status" value="1"/>
</dbReference>
<dbReference type="AlphaFoldDB" id="A0A244CNI8"/>
<keyword evidence="4" id="KW-1133">Transmembrane helix</keyword>
<keyword evidence="6" id="KW-0143">Chaperone</keyword>
<sequence length="210" mass="22353">MEIYSTEEQQAEAIKSFFRDNGTALVLGVVLGLGGLYGWKAYNQNQVTTAEAASDAYTQLVQADAEQNTNVLAGADEFIKNHQDSSYAVLAAFVAAKEAVEKSDFATAKSQLSWITTNSKNAELTAIATTRIARIELELKEYDTALKTLATAMPEAFNAAVAELKGDVYLAQGDKEQARVAYQSAADAGGLTNNATLQMKLDDLAAAPAA</sequence>
<dbReference type="PANTHER" id="PTHR38035">
    <property type="entry name" value="UPF0070 PROTEIN YFGM"/>
    <property type="match status" value="1"/>
</dbReference>
<dbReference type="EMBL" id="MWPV01000004">
    <property type="protein sequence ID" value="OUL57128.1"/>
    <property type="molecule type" value="Genomic_DNA"/>
</dbReference>
<evidence type="ECO:0000256" key="5">
    <source>
        <dbReference type="ARBA" id="ARBA00023136"/>
    </source>
</evidence>
<name>A0A244CNI8_PSEDV</name>
<dbReference type="InterPro" id="IPR011990">
    <property type="entry name" value="TPR-like_helical_dom_sf"/>
</dbReference>
<dbReference type="PANTHER" id="PTHR38035:SF1">
    <property type="entry name" value="ANCILLARY SECYEG TRANSLOCON SUBUNIT"/>
    <property type="match status" value="1"/>
</dbReference>
<dbReference type="Gene3D" id="1.25.40.10">
    <property type="entry name" value="Tetratricopeptide repeat domain"/>
    <property type="match status" value="1"/>
</dbReference>
<keyword evidence="2" id="KW-1003">Cell membrane</keyword>
<evidence type="ECO:0000256" key="7">
    <source>
        <dbReference type="ARBA" id="ARBA00024197"/>
    </source>
</evidence>
<comment type="similarity">
    <text evidence="7">Belongs to the YfgM family.</text>
</comment>
<dbReference type="OrthoDB" id="9789675at2"/>
<dbReference type="Proteomes" id="UP000194841">
    <property type="component" value="Unassembled WGS sequence"/>
</dbReference>
<reference evidence="10 11" key="1">
    <citation type="submission" date="2017-02" db="EMBL/GenBank/DDBJ databases">
        <title>Pseudoalteromonas ulvae TC14 Genome.</title>
        <authorList>
            <person name="Molmeret M."/>
        </authorList>
    </citation>
    <scope>NUCLEOTIDE SEQUENCE [LARGE SCALE GENOMIC DNA]</scope>
    <source>
        <strain evidence="10">TC14</strain>
    </source>
</reference>
<evidence type="ECO:0000256" key="8">
    <source>
        <dbReference type="ARBA" id="ARBA00024235"/>
    </source>
</evidence>
<gene>
    <name evidence="10" type="ORF">B1199_13200</name>
</gene>
<proteinExistence type="inferred from homology"/>
<evidence type="ECO:0000256" key="1">
    <source>
        <dbReference type="ARBA" id="ARBA00004401"/>
    </source>
</evidence>
<organism evidence="10 11">
    <name type="scientific">Pseudoalteromonas ulvae</name>
    <dbReference type="NCBI Taxonomy" id="107327"/>
    <lineage>
        <taxon>Bacteria</taxon>
        <taxon>Pseudomonadati</taxon>
        <taxon>Pseudomonadota</taxon>
        <taxon>Gammaproteobacteria</taxon>
        <taxon>Alteromonadales</taxon>
        <taxon>Pseudoalteromonadaceae</taxon>
        <taxon>Pseudoalteromonas</taxon>
    </lineage>
</organism>
<evidence type="ECO:0000259" key="9">
    <source>
        <dbReference type="Pfam" id="PF09976"/>
    </source>
</evidence>
<evidence type="ECO:0000313" key="11">
    <source>
        <dbReference type="Proteomes" id="UP000194841"/>
    </source>
</evidence>
<accession>A0A244CNI8</accession>
<comment type="caution">
    <text evidence="10">The sequence shown here is derived from an EMBL/GenBank/DDBJ whole genome shotgun (WGS) entry which is preliminary data.</text>
</comment>
<dbReference type="RefSeq" id="WP_086744588.1">
    <property type="nucleotide sequence ID" value="NZ_MWPV01000004.1"/>
</dbReference>
<dbReference type="Pfam" id="PF09976">
    <property type="entry name" value="TPR_21"/>
    <property type="match status" value="1"/>
</dbReference>
<evidence type="ECO:0000256" key="2">
    <source>
        <dbReference type="ARBA" id="ARBA00022475"/>
    </source>
</evidence>
<dbReference type="GO" id="GO:0044877">
    <property type="term" value="F:protein-containing complex binding"/>
    <property type="evidence" value="ECO:0007669"/>
    <property type="project" value="InterPro"/>
</dbReference>
<evidence type="ECO:0000256" key="4">
    <source>
        <dbReference type="ARBA" id="ARBA00022989"/>
    </source>
</evidence>